<protein>
    <submittedName>
        <fullName evidence="8">Nramp family divalent metal transporter</fullName>
    </submittedName>
</protein>
<feature type="transmembrane region" description="Helical" evidence="7">
    <location>
        <begin position="131"/>
        <end position="149"/>
    </location>
</feature>
<keyword evidence="9" id="KW-1185">Reference proteome</keyword>
<dbReference type="PANTHER" id="PTHR11706">
    <property type="entry name" value="SOLUTE CARRIER PROTEIN FAMILY 11 MEMBER"/>
    <property type="match status" value="1"/>
</dbReference>
<dbReference type="GO" id="GO:0005886">
    <property type="term" value="C:plasma membrane"/>
    <property type="evidence" value="ECO:0007669"/>
    <property type="project" value="TreeGrafter"/>
</dbReference>
<dbReference type="Proteomes" id="UP000553343">
    <property type="component" value="Unassembled WGS sequence"/>
</dbReference>
<dbReference type="InterPro" id="IPR001046">
    <property type="entry name" value="NRAMP_fam"/>
</dbReference>
<evidence type="ECO:0000256" key="1">
    <source>
        <dbReference type="ARBA" id="ARBA00004141"/>
    </source>
</evidence>
<comment type="caution">
    <text evidence="8">The sequence shown here is derived from an EMBL/GenBank/DDBJ whole genome shotgun (WGS) entry which is preliminary data.</text>
</comment>
<dbReference type="EMBL" id="JACADJ010000059">
    <property type="protein sequence ID" value="NWH06117.1"/>
    <property type="molecule type" value="Genomic_DNA"/>
</dbReference>
<dbReference type="GO" id="GO:0034755">
    <property type="term" value="P:iron ion transmembrane transport"/>
    <property type="evidence" value="ECO:0007669"/>
    <property type="project" value="TreeGrafter"/>
</dbReference>
<feature type="transmembrane region" description="Helical" evidence="7">
    <location>
        <begin position="95"/>
        <end position="125"/>
    </location>
</feature>
<evidence type="ECO:0000256" key="3">
    <source>
        <dbReference type="ARBA" id="ARBA00022692"/>
    </source>
</evidence>
<dbReference type="PANTHER" id="PTHR11706:SF33">
    <property type="entry name" value="NATURAL RESISTANCE-ASSOCIATED MACROPHAGE PROTEIN 2"/>
    <property type="match status" value="1"/>
</dbReference>
<feature type="transmembrane region" description="Helical" evidence="7">
    <location>
        <begin position="21"/>
        <end position="45"/>
    </location>
</feature>
<evidence type="ECO:0000256" key="5">
    <source>
        <dbReference type="ARBA" id="ARBA00022989"/>
    </source>
</evidence>
<name>A0A850TCX6_9BACT</name>
<evidence type="ECO:0000256" key="7">
    <source>
        <dbReference type="SAM" id="Phobius"/>
    </source>
</evidence>
<dbReference type="NCBIfam" id="NF037982">
    <property type="entry name" value="Nramp_1"/>
    <property type="match status" value="1"/>
</dbReference>
<reference evidence="8 9" key="1">
    <citation type="submission" date="2020-06" db="EMBL/GenBank/DDBJ databases">
        <title>High-quality draft genome of sulfate reducer Desulfobacter latus type strain AcrS2 isolated from marine sediment.</title>
        <authorList>
            <person name="Hoppe M."/>
            <person name="Larsen C.K."/>
            <person name="Marshall I.P.G."/>
            <person name="Schramm A."/>
            <person name="Marietou A.G."/>
        </authorList>
    </citation>
    <scope>NUCLEOTIDE SEQUENCE [LARGE SCALE GENOMIC DNA]</scope>
    <source>
        <strain evidence="8 9">AcRS2</strain>
    </source>
</reference>
<evidence type="ECO:0000313" key="9">
    <source>
        <dbReference type="Proteomes" id="UP000553343"/>
    </source>
</evidence>
<keyword evidence="4" id="KW-0769">Symport</keyword>
<evidence type="ECO:0000256" key="2">
    <source>
        <dbReference type="ARBA" id="ARBA00022448"/>
    </source>
</evidence>
<proteinExistence type="predicted"/>
<feature type="transmembrane region" description="Helical" evidence="7">
    <location>
        <begin position="285"/>
        <end position="315"/>
    </location>
</feature>
<keyword evidence="6 7" id="KW-0472">Membrane</keyword>
<dbReference type="AlphaFoldDB" id="A0A850TCX6"/>
<evidence type="ECO:0000313" key="8">
    <source>
        <dbReference type="EMBL" id="NWH06117.1"/>
    </source>
</evidence>
<keyword evidence="2" id="KW-0813">Transport</keyword>
<dbReference type="GO" id="GO:0005384">
    <property type="term" value="F:manganese ion transmembrane transporter activity"/>
    <property type="evidence" value="ECO:0007669"/>
    <property type="project" value="TreeGrafter"/>
</dbReference>
<feature type="transmembrane region" description="Helical" evidence="7">
    <location>
        <begin position="241"/>
        <end position="265"/>
    </location>
</feature>
<dbReference type="GO" id="GO:0015293">
    <property type="term" value="F:symporter activity"/>
    <property type="evidence" value="ECO:0007669"/>
    <property type="project" value="UniProtKB-KW"/>
</dbReference>
<comment type="subcellular location">
    <subcellularLocation>
        <location evidence="1">Membrane</location>
        <topology evidence="1">Multi-pass membrane protein</topology>
    </subcellularLocation>
</comment>
<dbReference type="GO" id="GO:0015086">
    <property type="term" value="F:cadmium ion transmembrane transporter activity"/>
    <property type="evidence" value="ECO:0007669"/>
    <property type="project" value="TreeGrafter"/>
</dbReference>
<feature type="transmembrane region" description="Helical" evidence="7">
    <location>
        <begin position="156"/>
        <end position="176"/>
    </location>
</feature>
<organism evidence="8 9">
    <name type="scientific">Desulfobacter latus</name>
    <dbReference type="NCBI Taxonomy" id="2292"/>
    <lineage>
        <taxon>Bacteria</taxon>
        <taxon>Pseudomonadati</taxon>
        <taxon>Thermodesulfobacteriota</taxon>
        <taxon>Desulfobacteria</taxon>
        <taxon>Desulfobacterales</taxon>
        <taxon>Desulfobacteraceae</taxon>
        <taxon>Desulfobacter</taxon>
    </lineage>
</organism>
<keyword evidence="5 7" id="KW-1133">Transmembrane helix</keyword>
<evidence type="ECO:0000256" key="6">
    <source>
        <dbReference type="ARBA" id="ARBA00023136"/>
    </source>
</evidence>
<keyword evidence="3 7" id="KW-0812">Transmembrane</keyword>
<dbReference type="Pfam" id="PF01566">
    <property type="entry name" value="Nramp"/>
    <property type="match status" value="1"/>
</dbReference>
<gene>
    <name evidence="8" type="ORF">HXW94_14170</name>
</gene>
<feature type="transmembrane region" description="Helical" evidence="7">
    <location>
        <begin position="51"/>
        <end position="74"/>
    </location>
</feature>
<accession>A0A850TCX6</accession>
<feature type="transmembrane region" description="Helical" evidence="7">
    <location>
        <begin position="353"/>
        <end position="376"/>
    </location>
</feature>
<feature type="transmembrane region" description="Helical" evidence="7">
    <location>
        <begin position="388"/>
        <end position="411"/>
    </location>
</feature>
<feature type="transmembrane region" description="Helical" evidence="7">
    <location>
        <begin position="199"/>
        <end position="220"/>
    </location>
</feature>
<dbReference type="RefSeq" id="WP_178367569.1">
    <property type="nucleotide sequence ID" value="NZ_JACADJ010000059.1"/>
</dbReference>
<feature type="transmembrane region" description="Helical" evidence="7">
    <location>
        <begin position="327"/>
        <end position="347"/>
    </location>
</feature>
<evidence type="ECO:0000256" key="4">
    <source>
        <dbReference type="ARBA" id="ARBA00022847"/>
    </source>
</evidence>
<sequence length="416" mass="44983">MADLKEDQHRSSGKGISFKRFISALGPAWIISAVAAGPGTTLSVAKAGGTYGYNFLWVVLLSVVLAFVCQYMAAKTALIGGRGIVSIVQEKWGSLPAWFVALDALVVIWLCNVVLLKILIAVTGYVTGLDVPWWGIVFTIAFYVLVAHGGYRIVEMVCKIIVSLLVVCFIGTLFIAKPDLGLAVGGLLPDFSHFGKAEILMMTAIMGGSIHVTILSMQTYTVHEKGWGMSDLKTARFDTALSLLGAFGLYCTAIYLTGACVLHPADIHVNTLFEMADAIAPLLGRYAHGFFCLGIWCAVFSTIMPTFIAAAYVLGDKMNWEMRPKSGWYRLTILVGCLIALPGAFLSGRPVNLLMIMLALSFLGTPLFVGIFLWLLNDRDWAKQYRNGPVLNIAGGCALLVTVVLGVKWLWGLIGA</sequence>